<keyword evidence="2" id="KW-1185">Reference proteome</keyword>
<name>A0A2U2XDM1_9FLAO</name>
<dbReference type="InterPro" id="IPR026341">
    <property type="entry name" value="T9SS_type_B"/>
</dbReference>
<sequence length="276" mass="30365">MVKPISIGVSYPQEIISSTFNSVCSFSTGKIKMQNVPDNVVQFGAVNKNGDTLTANSANTFNGLSTGDYTLFYIDKFGCSTDTVVTVEPVIDTQAAFATNPISGTAPIQINLQNNSVNATDYSWWLNGDYQGNQFSGFFTDTSGTYEIELIAWKTDSICADTVSFTVFISDSLVASLPNVFTPNNDGVNDFFNVKVNLPVSYKLSILNRWGNLVFENEGDLTKGEHKLWNGETKSGEIVTDGTYFYKIVFEIDGDFVDCELTECEVVKQGFVDVRK</sequence>
<evidence type="ECO:0008006" key="3">
    <source>
        <dbReference type="Google" id="ProtNLM"/>
    </source>
</evidence>
<organism evidence="1 2">
    <name type="scientific">Brumimicrobium oceani</name>
    <dbReference type="NCBI Taxonomy" id="2100725"/>
    <lineage>
        <taxon>Bacteria</taxon>
        <taxon>Pseudomonadati</taxon>
        <taxon>Bacteroidota</taxon>
        <taxon>Flavobacteriia</taxon>
        <taxon>Flavobacteriales</taxon>
        <taxon>Crocinitomicaceae</taxon>
        <taxon>Brumimicrobium</taxon>
    </lineage>
</organism>
<proteinExistence type="predicted"/>
<comment type="caution">
    <text evidence="1">The sequence shown here is derived from an EMBL/GenBank/DDBJ whole genome shotgun (WGS) entry which is preliminary data.</text>
</comment>
<reference evidence="1 2" key="1">
    <citation type="submission" date="2018-05" db="EMBL/GenBank/DDBJ databases">
        <title>Brumimicrobium oceani sp. nov., isolated from coastal sediment.</title>
        <authorList>
            <person name="Kou Y."/>
        </authorList>
    </citation>
    <scope>NUCLEOTIDE SEQUENCE [LARGE SCALE GENOMIC DNA]</scope>
    <source>
        <strain evidence="1 2">C305</strain>
    </source>
</reference>
<protein>
    <recommendedName>
        <fullName evidence="3">Gliding motility-associated C-terminal domain-containing protein</fullName>
    </recommendedName>
</protein>
<dbReference type="EMBL" id="QFRJ01000004">
    <property type="protein sequence ID" value="PWH85882.1"/>
    <property type="molecule type" value="Genomic_DNA"/>
</dbReference>
<gene>
    <name evidence="1" type="ORF">DIT68_07245</name>
</gene>
<dbReference type="Proteomes" id="UP000245370">
    <property type="component" value="Unassembled WGS sequence"/>
</dbReference>
<reference evidence="1 2" key="2">
    <citation type="submission" date="2018-05" db="EMBL/GenBank/DDBJ databases">
        <authorList>
            <person name="Lanie J.A."/>
            <person name="Ng W.-L."/>
            <person name="Kazmierczak K.M."/>
            <person name="Andrzejewski T.M."/>
            <person name="Davidsen T.M."/>
            <person name="Wayne K.J."/>
            <person name="Tettelin H."/>
            <person name="Glass J.I."/>
            <person name="Rusch D."/>
            <person name="Podicherti R."/>
            <person name="Tsui H.-C.T."/>
            <person name="Winkler M.E."/>
        </authorList>
    </citation>
    <scope>NUCLEOTIDE SEQUENCE [LARGE SCALE GENOMIC DNA]</scope>
    <source>
        <strain evidence="1 2">C305</strain>
    </source>
</reference>
<accession>A0A2U2XDM1</accession>
<dbReference type="NCBIfam" id="TIGR04131">
    <property type="entry name" value="Bac_Flav_CTERM"/>
    <property type="match status" value="1"/>
</dbReference>
<dbReference type="Pfam" id="PF13585">
    <property type="entry name" value="CHU_C"/>
    <property type="match status" value="1"/>
</dbReference>
<dbReference type="Gene3D" id="2.60.40.4070">
    <property type="match status" value="1"/>
</dbReference>
<evidence type="ECO:0000313" key="1">
    <source>
        <dbReference type="EMBL" id="PWH85882.1"/>
    </source>
</evidence>
<dbReference type="AlphaFoldDB" id="A0A2U2XDM1"/>
<evidence type="ECO:0000313" key="2">
    <source>
        <dbReference type="Proteomes" id="UP000245370"/>
    </source>
</evidence>